<dbReference type="InterPro" id="IPR011037">
    <property type="entry name" value="Pyrv_Knase-like_insert_dom_sf"/>
</dbReference>
<dbReference type="Proteomes" id="UP001500751">
    <property type="component" value="Unassembled WGS sequence"/>
</dbReference>
<gene>
    <name evidence="3" type="ORF">GCM10009839_37890</name>
</gene>
<evidence type="ECO:0000313" key="4">
    <source>
        <dbReference type="Proteomes" id="UP001500751"/>
    </source>
</evidence>
<sequence>MTNPAPTPSGRTPVDESAPKPALVLSVNVGLAAPTDHSDVGFTAIDKRPSAGPVRVTVPGPGGSGLAGDELCDVRHHGGEAQAVYAFAREDLDEWAELLGRALANGVFGENLTTSGLDVTGTVIGERWRVGSALLEVTAPRIPCRTFAGWLGEKGWVKTFTQRAAPGAYLRVLEEGAVRAGDVVEVLERPGHGVSVGEAFRALTTERELLPRLLEVESLAETARKRLGPAAVADTDTDTDTDTDSIP</sequence>
<dbReference type="PROSITE" id="PS51340">
    <property type="entry name" value="MOSC"/>
    <property type="match status" value="1"/>
</dbReference>
<dbReference type="InterPro" id="IPR005302">
    <property type="entry name" value="MoCF_Sase_C"/>
</dbReference>
<protein>
    <submittedName>
        <fullName evidence="3">MOSC domain-containing protein</fullName>
    </submittedName>
</protein>
<dbReference type="SUPFAM" id="SSF50800">
    <property type="entry name" value="PK beta-barrel domain-like"/>
    <property type="match status" value="1"/>
</dbReference>
<proteinExistence type="predicted"/>
<evidence type="ECO:0000256" key="1">
    <source>
        <dbReference type="SAM" id="MobiDB-lite"/>
    </source>
</evidence>
<reference evidence="4" key="1">
    <citation type="journal article" date="2019" name="Int. J. Syst. Evol. Microbiol.">
        <title>The Global Catalogue of Microorganisms (GCM) 10K type strain sequencing project: providing services to taxonomists for standard genome sequencing and annotation.</title>
        <authorList>
            <consortium name="The Broad Institute Genomics Platform"/>
            <consortium name="The Broad Institute Genome Sequencing Center for Infectious Disease"/>
            <person name="Wu L."/>
            <person name="Ma J."/>
        </authorList>
    </citation>
    <scope>NUCLEOTIDE SEQUENCE [LARGE SCALE GENOMIC DNA]</scope>
    <source>
        <strain evidence="4">JCM 16014</strain>
    </source>
</reference>
<dbReference type="InterPro" id="IPR052353">
    <property type="entry name" value="Benzoxazolinone_Detox_Enz"/>
</dbReference>
<dbReference type="Gene3D" id="2.40.33.20">
    <property type="entry name" value="PK beta-barrel domain-like"/>
    <property type="match status" value="1"/>
</dbReference>
<evidence type="ECO:0000259" key="2">
    <source>
        <dbReference type="PROSITE" id="PS51340"/>
    </source>
</evidence>
<dbReference type="PANTHER" id="PTHR30212">
    <property type="entry name" value="PROTEIN YIIM"/>
    <property type="match status" value="1"/>
</dbReference>
<feature type="compositionally biased region" description="Acidic residues" evidence="1">
    <location>
        <begin position="235"/>
        <end position="247"/>
    </location>
</feature>
<keyword evidence="4" id="KW-1185">Reference proteome</keyword>
<feature type="domain" description="MOSC" evidence="2">
    <location>
        <begin position="48"/>
        <end position="187"/>
    </location>
</feature>
<name>A0ABP5FTR2_9ACTN</name>
<dbReference type="EMBL" id="BAAAQN010000020">
    <property type="protein sequence ID" value="GAA2033834.1"/>
    <property type="molecule type" value="Genomic_DNA"/>
</dbReference>
<comment type="caution">
    <text evidence="3">The sequence shown here is derived from an EMBL/GenBank/DDBJ whole genome shotgun (WGS) entry which is preliminary data.</text>
</comment>
<organism evidence="3 4">
    <name type="scientific">Catenulispora yoronensis</name>
    <dbReference type="NCBI Taxonomy" id="450799"/>
    <lineage>
        <taxon>Bacteria</taxon>
        <taxon>Bacillati</taxon>
        <taxon>Actinomycetota</taxon>
        <taxon>Actinomycetes</taxon>
        <taxon>Catenulisporales</taxon>
        <taxon>Catenulisporaceae</taxon>
        <taxon>Catenulispora</taxon>
    </lineage>
</organism>
<accession>A0ABP5FTR2</accession>
<dbReference type="PANTHER" id="PTHR30212:SF2">
    <property type="entry name" value="PROTEIN YIIM"/>
    <property type="match status" value="1"/>
</dbReference>
<evidence type="ECO:0000313" key="3">
    <source>
        <dbReference type="EMBL" id="GAA2033834.1"/>
    </source>
</evidence>
<dbReference type="Pfam" id="PF03473">
    <property type="entry name" value="MOSC"/>
    <property type="match status" value="1"/>
</dbReference>
<feature type="region of interest" description="Disordered" evidence="1">
    <location>
        <begin position="227"/>
        <end position="247"/>
    </location>
</feature>